<keyword evidence="1" id="KW-0812">Transmembrane</keyword>
<dbReference type="RefSeq" id="WP_236334571.1">
    <property type="nucleotide sequence ID" value="NZ_JAKIJS010000001.1"/>
</dbReference>
<keyword evidence="1" id="KW-0472">Membrane</keyword>
<feature type="transmembrane region" description="Helical" evidence="1">
    <location>
        <begin position="12"/>
        <end position="38"/>
    </location>
</feature>
<reference evidence="2 3" key="1">
    <citation type="submission" date="2022-01" db="EMBL/GenBank/DDBJ databases">
        <title>Alkalihalobacillus sp. EGI L200015, a novel bacterium isolated from a salt lake sediment.</title>
        <authorList>
            <person name="Gao L."/>
            <person name="Fang B.-Z."/>
            <person name="Li W.-J."/>
        </authorList>
    </citation>
    <scope>NUCLEOTIDE SEQUENCE [LARGE SCALE GENOMIC DNA]</scope>
    <source>
        <strain evidence="2 3">KCTC 12718</strain>
    </source>
</reference>
<feature type="transmembrane region" description="Helical" evidence="1">
    <location>
        <begin position="83"/>
        <end position="101"/>
    </location>
</feature>
<feature type="transmembrane region" description="Helical" evidence="1">
    <location>
        <begin position="50"/>
        <end position="71"/>
    </location>
</feature>
<accession>A0ABS9H354</accession>
<evidence type="ECO:0008006" key="4">
    <source>
        <dbReference type="Google" id="ProtNLM"/>
    </source>
</evidence>
<evidence type="ECO:0000313" key="3">
    <source>
        <dbReference type="Proteomes" id="UP001649381"/>
    </source>
</evidence>
<proteinExistence type="predicted"/>
<gene>
    <name evidence="2" type="ORF">L2716_11120</name>
</gene>
<name>A0ABS9H354_9BACL</name>
<keyword evidence="1" id="KW-1133">Transmembrane helix</keyword>
<comment type="caution">
    <text evidence="2">The sequence shown here is derived from an EMBL/GenBank/DDBJ whole genome shotgun (WGS) entry which is preliminary data.</text>
</comment>
<sequence>MVIYNDIDSSFATMFVIGYVMFILTYSLGLIVMILVNLKYYKPNQLMKRLLTFFVWFILLSATGQLFNYVFGTKAINLYDIGVPLGVSMGIAFSDLMFIRLKK</sequence>
<evidence type="ECO:0000313" key="2">
    <source>
        <dbReference type="EMBL" id="MCF6138277.1"/>
    </source>
</evidence>
<keyword evidence="3" id="KW-1185">Reference proteome</keyword>
<organism evidence="2 3">
    <name type="scientific">Pseudalkalibacillus berkeleyi</name>
    <dbReference type="NCBI Taxonomy" id="1069813"/>
    <lineage>
        <taxon>Bacteria</taxon>
        <taxon>Bacillati</taxon>
        <taxon>Bacillota</taxon>
        <taxon>Bacilli</taxon>
        <taxon>Bacillales</taxon>
        <taxon>Fictibacillaceae</taxon>
        <taxon>Pseudalkalibacillus</taxon>
    </lineage>
</organism>
<evidence type="ECO:0000256" key="1">
    <source>
        <dbReference type="SAM" id="Phobius"/>
    </source>
</evidence>
<protein>
    <recommendedName>
        <fullName evidence="4">YesK-like protein</fullName>
    </recommendedName>
</protein>
<dbReference type="EMBL" id="JAKIJS010000001">
    <property type="protein sequence ID" value="MCF6138277.1"/>
    <property type="molecule type" value="Genomic_DNA"/>
</dbReference>
<dbReference type="Proteomes" id="UP001649381">
    <property type="component" value="Unassembled WGS sequence"/>
</dbReference>